<dbReference type="Pfam" id="PF00172">
    <property type="entry name" value="Zn_clus"/>
    <property type="match status" value="1"/>
</dbReference>
<keyword evidence="4" id="KW-0804">Transcription</keyword>
<dbReference type="PROSITE" id="PS00463">
    <property type="entry name" value="ZN2_CY6_FUNGAL_1"/>
    <property type="match status" value="1"/>
</dbReference>
<dbReference type="GO" id="GO:0008270">
    <property type="term" value="F:zinc ion binding"/>
    <property type="evidence" value="ECO:0007669"/>
    <property type="project" value="InterPro"/>
</dbReference>
<dbReference type="PROSITE" id="PS50048">
    <property type="entry name" value="ZN2_CY6_FUNGAL_2"/>
    <property type="match status" value="1"/>
</dbReference>
<dbReference type="GO" id="GO:0005634">
    <property type="term" value="C:nucleus"/>
    <property type="evidence" value="ECO:0007669"/>
    <property type="project" value="UniProtKB-SubCell"/>
</dbReference>
<dbReference type="PANTHER" id="PTHR37534:SF17">
    <property type="entry name" value="ZN(2)-C6 FUNGAL-TYPE DOMAIN-CONTAINING PROTEIN"/>
    <property type="match status" value="1"/>
</dbReference>
<dbReference type="EMBL" id="MNBE01000656">
    <property type="protein sequence ID" value="OKO99501.1"/>
    <property type="molecule type" value="Genomic_DNA"/>
</dbReference>
<dbReference type="InterPro" id="IPR021858">
    <property type="entry name" value="Fun_TF"/>
</dbReference>
<keyword evidence="5" id="KW-0539">Nucleus</keyword>
<evidence type="ECO:0000259" key="7">
    <source>
        <dbReference type="PROSITE" id="PS50048"/>
    </source>
</evidence>
<evidence type="ECO:0000256" key="6">
    <source>
        <dbReference type="SAM" id="MobiDB-lite"/>
    </source>
</evidence>
<dbReference type="CDD" id="cd00067">
    <property type="entry name" value="GAL4"/>
    <property type="match status" value="1"/>
</dbReference>
<keyword evidence="3" id="KW-0238">DNA-binding</keyword>
<dbReference type="AlphaFoldDB" id="A0A1Q5TH17"/>
<evidence type="ECO:0000256" key="1">
    <source>
        <dbReference type="ARBA" id="ARBA00004123"/>
    </source>
</evidence>
<sequence>MSAPPGKRKGCFQCSKRRIVCDNTEPSCIKCQKKGIECSGSGRIRFSNGVARRGKLKGCTIPVADLSPESALETQAQAAAAAAHPRNIRWKADQSADARRKNAKRRAKRDEGVTETRATPCANNSPTHDDPISPYPLDGNHFVEGDLWDRLTDTSPQPQSSLSEVDLTDEAVEEAVDLARVPVPVVHGAIQPWIAPLSPQARMLMSHFADQVAPVMVVLDNVSNGYRDVLLPLACEDELLRTAVGVVASQHLALYNPSFQSAADEGRAVIISRLRRDSLQASPDRVFNLSTWATLIVLLVGETITGSSEYTHLLQTLMCLIQNVGQIAPSAAHDFLNQQSHMFEFLGQPMLGEAHGVQALRLPLDHYLDWTYYDLPSDSEHNKLLHISRIAFIKASQIYLGRVTSNQDQWALLEELKQLVSQIDPEQMGSHALVWVCFIAAADSTDPEHRRFFVDRMNRVFTKTKFHNISAGIQSLPAIWSQQASGRWTQNLAKLAPTLIM</sequence>
<dbReference type="SMART" id="SM00066">
    <property type="entry name" value="GAL4"/>
    <property type="match status" value="1"/>
</dbReference>
<dbReference type="Pfam" id="PF11951">
    <property type="entry name" value="Fungal_trans_2"/>
    <property type="match status" value="2"/>
</dbReference>
<reference evidence="8 9" key="1">
    <citation type="submission" date="2016-10" db="EMBL/GenBank/DDBJ databases">
        <title>Genome sequence of the ascomycete fungus Penicillium subrubescens.</title>
        <authorList>
            <person name="De Vries R.P."/>
            <person name="Peng M."/>
            <person name="Dilokpimol A."/>
            <person name="Hilden K."/>
            <person name="Makela M.R."/>
            <person name="Grigoriev I."/>
            <person name="Riley R."/>
            <person name="Granchi Z."/>
        </authorList>
    </citation>
    <scope>NUCLEOTIDE SEQUENCE [LARGE SCALE GENOMIC DNA]</scope>
    <source>
        <strain evidence="8 9">CBS 132785</strain>
    </source>
</reference>
<dbReference type="PANTHER" id="PTHR37534">
    <property type="entry name" value="TRANSCRIPTIONAL ACTIVATOR PROTEIN UGA3"/>
    <property type="match status" value="1"/>
</dbReference>
<dbReference type="GO" id="GO:0000981">
    <property type="term" value="F:DNA-binding transcription factor activity, RNA polymerase II-specific"/>
    <property type="evidence" value="ECO:0007669"/>
    <property type="project" value="InterPro"/>
</dbReference>
<comment type="subcellular location">
    <subcellularLocation>
        <location evidence="1">Nucleus</location>
    </subcellularLocation>
</comment>
<evidence type="ECO:0000313" key="9">
    <source>
        <dbReference type="Proteomes" id="UP000186955"/>
    </source>
</evidence>
<accession>A0A1Q5TH17</accession>
<keyword evidence="9" id="KW-1185">Reference proteome</keyword>
<evidence type="ECO:0000256" key="2">
    <source>
        <dbReference type="ARBA" id="ARBA00023015"/>
    </source>
</evidence>
<gene>
    <name evidence="8" type="ORF">PENSUB_8346</name>
</gene>
<dbReference type="SUPFAM" id="SSF57701">
    <property type="entry name" value="Zn2/Cys6 DNA-binding domain"/>
    <property type="match status" value="1"/>
</dbReference>
<keyword evidence="2" id="KW-0805">Transcription regulation</keyword>
<name>A0A1Q5TH17_9EURO</name>
<feature type="compositionally biased region" description="Basic and acidic residues" evidence="6">
    <location>
        <begin position="90"/>
        <end position="100"/>
    </location>
</feature>
<evidence type="ECO:0000313" key="8">
    <source>
        <dbReference type="EMBL" id="OKO99501.1"/>
    </source>
</evidence>
<dbReference type="Proteomes" id="UP000186955">
    <property type="component" value="Unassembled WGS sequence"/>
</dbReference>
<dbReference type="InterPro" id="IPR036864">
    <property type="entry name" value="Zn2-C6_fun-type_DNA-bd_sf"/>
</dbReference>
<dbReference type="STRING" id="1316194.A0A1Q5TH17"/>
<dbReference type="OrthoDB" id="5386330at2759"/>
<organism evidence="8 9">
    <name type="scientific">Penicillium subrubescens</name>
    <dbReference type="NCBI Taxonomy" id="1316194"/>
    <lineage>
        <taxon>Eukaryota</taxon>
        <taxon>Fungi</taxon>
        <taxon>Dikarya</taxon>
        <taxon>Ascomycota</taxon>
        <taxon>Pezizomycotina</taxon>
        <taxon>Eurotiomycetes</taxon>
        <taxon>Eurotiomycetidae</taxon>
        <taxon>Eurotiales</taxon>
        <taxon>Aspergillaceae</taxon>
        <taxon>Penicillium</taxon>
    </lineage>
</organism>
<dbReference type="GO" id="GO:0045944">
    <property type="term" value="P:positive regulation of transcription by RNA polymerase II"/>
    <property type="evidence" value="ECO:0007669"/>
    <property type="project" value="TreeGrafter"/>
</dbReference>
<evidence type="ECO:0000256" key="3">
    <source>
        <dbReference type="ARBA" id="ARBA00023125"/>
    </source>
</evidence>
<evidence type="ECO:0000256" key="4">
    <source>
        <dbReference type="ARBA" id="ARBA00023163"/>
    </source>
</evidence>
<comment type="caution">
    <text evidence="8">The sequence shown here is derived from an EMBL/GenBank/DDBJ whole genome shotgun (WGS) entry which is preliminary data.</text>
</comment>
<feature type="region of interest" description="Disordered" evidence="6">
    <location>
        <begin position="76"/>
        <end position="130"/>
    </location>
</feature>
<evidence type="ECO:0000256" key="5">
    <source>
        <dbReference type="ARBA" id="ARBA00023242"/>
    </source>
</evidence>
<protein>
    <recommendedName>
        <fullName evidence="7">Zn(2)-C6 fungal-type domain-containing protein</fullName>
    </recommendedName>
</protein>
<proteinExistence type="predicted"/>
<dbReference type="GO" id="GO:0000976">
    <property type="term" value="F:transcription cis-regulatory region binding"/>
    <property type="evidence" value="ECO:0007669"/>
    <property type="project" value="TreeGrafter"/>
</dbReference>
<dbReference type="InterPro" id="IPR001138">
    <property type="entry name" value="Zn2Cys6_DnaBD"/>
</dbReference>
<feature type="domain" description="Zn(2)-C6 fungal-type" evidence="7">
    <location>
        <begin position="10"/>
        <end position="39"/>
    </location>
</feature>